<organism evidence="1 2">
    <name type="scientific">Paenibacillus etheri</name>
    <dbReference type="NCBI Taxonomy" id="1306852"/>
    <lineage>
        <taxon>Bacteria</taxon>
        <taxon>Bacillati</taxon>
        <taxon>Bacillota</taxon>
        <taxon>Bacilli</taxon>
        <taxon>Bacillales</taxon>
        <taxon>Paenibacillaceae</taxon>
        <taxon>Paenibacillus</taxon>
    </lineage>
</organism>
<gene>
    <name evidence="1" type="ORF">UQ64_21340</name>
</gene>
<accession>A0A0W1AVA6</accession>
<protein>
    <submittedName>
        <fullName evidence="1">Uncharacterized protein</fullName>
    </submittedName>
</protein>
<evidence type="ECO:0000313" key="2">
    <source>
        <dbReference type="Proteomes" id="UP000054709"/>
    </source>
</evidence>
<proteinExistence type="predicted"/>
<sequence length="121" mass="14575">MGEYRQRYNEAFKNRRADLFKNKQRRYAIWWKDSTSPKKSTLHQWMSQYWELKNEPAASVERVREIEPQLKEMSVVLQEGYSITERTLSVYMRQMKLRSIVCKPPTLHTILFGEVVCTWLA</sequence>
<dbReference type="RefSeq" id="WP_060624976.1">
    <property type="nucleotide sequence ID" value="NZ_LCZJ02000029.1"/>
</dbReference>
<keyword evidence="2" id="KW-1185">Reference proteome</keyword>
<name>A0A0W1AVA6_9BACL</name>
<reference evidence="1 2" key="1">
    <citation type="journal article" date="2015" name="Int. Biodeterior. Biodegradation">
        <title>Physiological and genetic screening methods for the isolation of methyl tert-butyl ether-degrading bacteria for bioremediation purposes.</title>
        <authorList>
            <person name="Guisado I.M."/>
            <person name="Purswani J."/>
            <person name="Gonzalez Lopez J."/>
            <person name="Pozo C."/>
        </authorList>
    </citation>
    <scope>NUCLEOTIDE SEQUENCE [LARGE SCALE GENOMIC DNA]</scope>
    <source>
        <strain evidence="1 2">SH7</strain>
    </source>
</reference>
<dbReference type="OrthoDB" id="4379323at2"/>
<evidence type="ECO:0000313" key="1">
    <source>
        <dbReference type="EMBL" id="KTD85187.1"/>
    </source>
</evidence>
<dbReference type="Proteomes" id="UP000054709">
    <property type="component" value="Unassembled WGS sequence"/>
</dbReference>
<dbReference type="AlphaFoldDB" id="A0A0W1AVA6"/>
<dbReference type="EMBL" id="LCZJ02000029">
    <property type="protein sequence ID" value="KTD85187.1"/>
    <property type="molecule type" value="Genomic_DNA"/>
</dbReference>
<comment type="caution">
    <text evidence="1">The sequence shown here is derived from an EMBL/GenBank/DDBJ whole genome shotgun (WGS) entry which is preliminary data.</text>
</comment>